<dbReference type="PANTHER" id="PTHR31225">
    <property type="entry name" value="OS04G0344100 PROTEIN-RELATED"/>
    <property type="match status" value="1"/>
</dbReference>
<name>A0AAV2EJT6_9ROSI</name>
<dbReference type="Pfam" id="PF03936">
    <property type="entry name" value="Terpene_synth_C"/>
    <property type="match status" value="1"/>
</dbReference>
<dbReference type="InterPro" id="IPR008949">
    <property type="entry name" value="Isoprenoid_synthase_dom_sf"/>
</dbReference>
<dbReference type="Proteomes" id="UP001497516">
    <property type="component" value="Chromosome 5"/>
</dbReference>
<feature type="region of interest" description="Disordered" evidence="5">
    <location>
        <begin position="1"/>
        <end position="22"/>
    </location>
</feature>
<sequence length="572" mass="65009">MAMLKKELSAAESSTGGNTMEPTIISRPLANFSPSVWGSRFASLASSPTEMEFYRRQVEQAKAKVEKLLAAASAADGGTFRNVELINLLERLGVSYHFQAQIENQLSLIFENSLSDVTERDGDLYFVSLAFRVLRQHGYRVPCDVFDKFKDVKTGEFKQCLKGDVRGILSLYEASHLRLHGDNILEEALAFSRSTLQLEDNSATSVIKPHLAAHIENALICPFHKSARRIDSWRFISFYAEEESRDETLLKFAKLDFNFVQLMHQNELAFVSRWWRDTGLQERLFYARDRIVELYFWATGSHYEPHKVVSRIAATKFAKMVSLVDDTFDAYGTPEELQLFADAFERCDDESAVEQLSDDMRLLFRAFLKLCDDMEQDIEKEGRSYGAHHAKDAFKELARAYDVEAKWLASRYTPTVKEFIANGIPSSSYGVISAAYLIGMGEAMGAKEYEWLKTNPTIDTAAKLLGRLLNDIMSHEDEQKRGHCPSAVECYKKENGVSDEEAVEAIKKMCDDAWKDLNEECMKPTPVGLPVIQHFLDLVRIITFIYIRNDSYTHSGSLKHHINSILLESIPI</sequence>
<dbReference type="PANTHER" id="PTHR31225:SF93">
    <property type="entry name" value="ALPHA-HUMULENE_(-)-(E)-BETA-CARYOPHYLLENE SYNTHASE"/>
    <property type="match status" value="1"/>
</dbReference>
<dbReference type="InterPro" id="IPR001906">
    <property type="entry name" value="Terpene_synth_N"/>
</dbReference>
<dbReference type="GO" id="GO:0120251">
    <property type="term" value="P:hydrocarbon biosynthetic process"/>
    <property type="evidence" value="ECO:0007669"/>
    <property type="project" value="UniProtKB-ARBA"/>
</dbReference>
<evidence type="ECO:0000256" key="3">
    <source>
        <dbReference type="ARBA" id="ARBA00022842"/>
    </source>
</evidence>
<feature type="compositionally biased region" description="Polar residues" evidence="5">
    <location>
        <begin position="11"/>
        <end position="21"/>
    </location>
</feature>
<proteinExistence type="predicted"/>
<evidence type="ECO:0000259" key="7">
    <source>
        <dbReference type="Pfam" id="PF03936"/>
    </source>
</evidence>
<dbReference type="InterPro" id="IPR034741">
    <property type="entry name" value="Terpene_cyclase-like_1_C"/>
</dbReference>
<evidence type="ECO:0000313" key="8">
    <source>
        <dbReference type="EMBL" id="CAL1386253.1"/>
    </source>
</evidence>
<dbReference type="SUPFAM" id="SSF48576">
    <property type="entry name" value="Terpenoid synthases"/>
    <property type="match status" value="1"/>
</dbReference>
<dbReference type="SUPFAM" id="SSF48239">
    <property type="entry name" value="Terpenoid cyclases/Protein prenyltransferases"/>
    <property type="match status" value="1"/>
</dbReference>
<feature type="domain" description="Terpene synthase metal-binding" evidence="7">
    <location>
        <begin position="277"/>
        <end position="516"/>
    </location>
</feature>
<dbReference type="SFLD" id="SFLDS00005">
    <property type="entry name" value="Isoprenoid_Synthase_Type_I"/>
    <property type="match status" value="1"/>
</dbReference>
<dbReference type="FunFam" id="1.10.600.10:FF:000007">
    <property type="entry name" value="Isoprene synthase, chloroplastic"/>
    <property type="match status" value="1"/>
</dbReference>
<dbReference type="AlphaFoldDB" id="A0AAV2EJT6"/>
<keyword evidence="2" id="KW-0479">Metal-binding</keyword>
<evidence type="ECO:0000256" key="4">
    <source>
        <dbReference type="ARBA" id="ARBA00023239"/>
    </source>
</evidence>
<evidence type="ECO:0000313" key="9">
    <source>
        <dbReference type="Proteomes" id="UP001497516"/>
    </source>
</evidence>
<dbReference type="EMBL" id="OZ034818">
    <property type="protein sequence ID" value="CAL1386253.1"/>
    <property type="molecule type" value="Genomic_DNA"/>
</dbReference>
<dbReference type="GO" id="GO:0016102">
    <property type="term" value="P:diterpenoid biosynthetic process"/>
    <property type="evidence" value="ECO:0007669"/>
    <property type="project" value="InterPro"/>
</dbReference>
<dbReference type="GO" id="GO:0000287">
    <property type="term" value="F:magnesium ion binding"/>
    <property type="evidence" value="ECO:0007669"/>
    <property type="project" value="InterPro"/>
</dbReference>
<dbReference type="InterPro" id="IPR008930">
    <property type="entry name" value="Terpenoid_cyclase/PrenylTrfase"/>
</dbReference>
<dbReference type="FunFam" id="1.50.10.130:FF:000001">
    <property type="entry name" value="Isoprene synthase, chloroplastic"/>
    <property type="match status" value="1"/>
</dbReference>
<dbReference type="SFLD" id="SFLDG01019">
    <property type="entry name" value="Terpene_Cyclase_Like_1_C_Termi"/>
    <property type="match status" value="1"/>
</dbReference>
<reference evidence="8 9" key="1">
    <citation type="submission" date="2024-04" db="EMBL/GenBank/DDBJ databases">
        <authorList>
            <person name="Fracassetti M."/>
        </authorList>
    </citation>
    <scope>NUCLEOTIDE SEQUENCE [LARGE SCALE GENOMIC DNA]</scope>
</reference>
<dbReference type="GO" id="GO:0010333">
    <property type="term" value="F:terpene synthase activity"/>
    <property type="evidence" value="ECO:0007669"/>
    <property type="project" value="InterPro"/>
</dbReference>
<evidence type="ECO:0000256" key="5">
    <source>
        <dbReference type="SAM" id="MobiDB-lite"/>
    </source>
</evidence>
<dbReference type="InterPro" id="IPR050148">
    <property type="entry name" value="Terpene_synthase-like"/>
</dbReference>
<keyword evidence="4" id="KW-0456">Lyase</keyword>
<evidence type="ECO:0000256" key="2">
    <source>
        <dbReference type="ARBA" id="ARBA00022723"/>
    </source>
</evidence>
<dbReference type="Gene3D" id="1.50.10.130">
    <property type="entry name" value="Terpene synthase, N-terminal domain"/>
    <property type="match status" value="1"/>
</dbReference>
<dbReference type="InterPro" id="IPR005630">
    <property type="entry name" value="Terpene_synthase_metal-bd"/>
</dbReference>
<organism evidence="8 9">
    <name type="scientific">Linum trigynum</name>
    <dbReference type="NCBI Taxonomy" id="586398"/>
    <lineage>
        <taxon>Eukaryota</taxon>
        <taxon>Viridiplantae</taxon>
        <taxon>Streptophyta</taxon>
        <taxon>Embryophyta</taxon>
        <taxon>Tracheophyta</taxon>
        <taxon>Spermatophyta</taxon>
        <taxon>Magnoliopsida</taxon>
        <taxon>eudicotyledons</taxon>
        <taxon>Gunneridae</taxon>
        <taxon>Pentapetalae</taxon>
        <taxon>rosids</taxon>
        <taxon>fabids</taxon>
        <taxon>Malpighiales</taxon>
        <taxon>Linaceae</taxon>
        <taxon>Linum</taxon>
    </lineage>
</organism>
<feature type="domain" description="Terpene synthase N-terminal" evidence="6">
    <location>
        <begin position="37"/>
        <end position="219"/>
    </location>
</feature>
<keyword evidence="3" id="KW-0460">Magnesium</keyword>
<accession>A0AAV2EJT6</accession>
<evidence type="ECO:0000256" key="1">
    <source>
        <dbReference type="ARBA" id="ARBA00001946"/>
    </source>
</evidence>
<dbReference type="InterPro" id="IPR044814">
    <property type="entry name" value="Terpene_cyclase_plant_C1"/>
</dbReference>
<dbReference type="CDD" id="cd00684">
    <property type="entry name" value="Terpene_cyclase_plant_C1"/>
    <property type="match status" value="1"/>
</dbReference>
<keyword evidence="9" id="KW-1185">Reference proteome</keyword>
<dbReference type="InterPro" id="IPR036965">
    <property type="entry name" value="Terpene_synth_N_sf"/>
</dbReference>
<gene>
    <name evidence="8" type="ORF">LTRI10_LOCUS27328</name>
</gene>
<protein>
    <submittedName>
        <fullName evidence="8">Uncharacterized protein</fullName>
    </submittedName>
</protein>
<evidence type="ECO:0000259" key="6">
    <source>
        <dbReference type="Pfam" id="PF01397"/>
    </source>
</evidence>
<dbReference type="Pfam" id="PF01397">
    <property type="entry name" value="Terpene_synth"/>
    <property type="match status" value="1"/>
</dbReference>
<comment type="cofactor">
    <cofactor evidence="1">
        <name>Mg(2+)</name>
        <dbReference type="ChEBI" id="CHEBI:18420"/>
    </cofactor>
</comment>
<dbReference type="Gene3D" id="1.10.600.10">
    <property type="entry name" value="Farnesyl Diphosphate Synthase"/>
    <property type="match status" value="1"/>
</dbReference>